<evidence type="ECO:0000313" key="2">
    <source>
        <dbReference type="Proteomes" id="UP000521868"/>
    </source>
</evidence>
<dbReference type="RefSeq" id="WP_168109469.1">
    <property type="nucleotide sequence ID" value="NZ_VTOX01000010.1"/>
</dbReference>
<organism evidence="1 2">
    <name type="scientific">Ramlibacter lithotrophicus</name>
    <dbReference type="NCBI Taxonomy" id="2606681"/>
    <lineage>
        <taxon>Bacteria</taxon>
        <taxon>Pseudomonadati</taxon>
        <taxon>Pseudomonadota</taxon>
        <taxon>Betaproteobacteria</taxon>
        <taxon>Burkholderiales</taxon>
        <taxon>Comamonadaceae</taxon>
        <taxon>Ramlibacter</taxon>
    </lineage>
</organism>
<proteinExistence type="predicted"/>
<accession>A0A7X6DJJ5</accession>
<comment type="caution">
    <text evidence="1">The sequence shown here is derived from an EMBL/GenBank/DDBJ whole genome shotgun (WGS) entry which is preliminary data.</text>
</comment>
<evidence type="ECO:0008006" key="3">
    <source>
        <dbReference type="Google" id="ProtNLM"/>
    </source>
</evidence>
<gene>
    <name evidence="1" type="ORF">RAMLITH_21210</name>
</gene>
<evidence type="ECO:0000313" key="1">
    <source>
        <dbReference type="EMBL" id="NKE68341.1"/>
    </source>
</evidence>
<dbReference type="Proteomes" id="UP000521868">
    <property type="component" value="Unassembled WGS sequence"/>
</dbReference>
<dbReference type="EMBL" id="VTOX01000010">
    <property type="protein sequence ID" value="NKE68341.1"/>
    <property type="molecule type" value="Genomic_DNA"/>
</dbReference>
<name>A0A7X6DJJ5_9BURK</name>
<sequence length="114" mass="12710">MSSVHHVDHSPLAFDLLARLELYEADLEQVEQGRVDAAWYRLLDRQLAGMGACTGALPQLAASIMDIALVHTQLMQALFRRAGDGIAQLLRRQRAALRALRERCLALIGHVARR</sequence>
<protein>
    <recommendedName>
        <fullName evidence="3">Flagellar protein FliT</fullName>
    </recommendedName>
</protein>
<reference evidence="1 2" key="1">
    <citation type="journal article" date="2020" name="Nature">
        <title>Bacterial chemolithoautotrophy via manganese oxidation.</title>
        <authorList>
            <person name="Yu H."/>
            <person name="Leadbetter J.R."/>
        </authorList>
    </citation>
    <scope>NUCLEOTIDE SEQUENCE [LARGE SCALE GENOMIC DNA]</scope>
    <source>
        <strain evidence="1 2">RBP-1</strain>
    </source>
</reference>
<keyword evidence="2" id="KW-1185">Reference proteome</keyword>
<dbReference type="AlphaFoldDB" id="A0A7X6DJJ5"/>